<reference evidence="1 2" key="1">
    <citation type="journal article" date="2020" name="Nat. Food">
        <title>A phased Vanilla planifolia genome enables genetic improvement of flavour and production.</title>
        <authorList>
            <person name="Hasing T."/>
            <person name="Tang H."/>
            <person name="Brym M."/>
            <person name="Khazi F."/>
            <person name="Huang T."/>
            <person name="Chambers A.H."/>
        </authorList>
    </citation>
    <scope>NUCLEOTIDE SEQUENCE [LARGE SCALE GENOMIC DNA]</scope>
    <source>
        <tissue evidence="1">Leaf</tissue>
    </source>
</reference>
<accession>A0A835UP56</accession>
<dbReference type="AlphaFoldDB" id="A0A835UP56"/>
<evidence type="ECO:0000313" key="2">
    <source>
        <dbReference type="Proteomes" id="UP000639772"/>
    </source>
</evidence>
<gene>
    <name evidence="1" type="ORF">HPP92_018190</name>
</gene>
<comment type="caution">
    <text evidence="1">The sequence shown here is derived from an EMBL/GenBank/DDBJ whole genome shotgun (WGS) entry which is preliminary data.</text>
</comment>
<proteinExistence type="predicted"/>
<organism evidence="1 2">
    <name type="scientific">Vanilla planifolia</name>
    <name type="common">Vanilla</name>
    <dbReference type="NCBI Taxonomy" id="51239"/>
    <lineage>
        <taxon>Eukaryota</taxon>
        <taxon>Viridiplantae</taxon>
        <taxon>Streptophyta</taxon>
        <taxon>Embryophyta</taxon>
        <taxon>Tracheophyta</taxon>
        <taxon>Spermatophyta</taxon>
        <taxon>Magnoliopsida</taxon>
        <taxon>Liliopsida</taxon>
        <taxon>Asparagales</taxon>
        <taxon>Orchidaceae</taxon>
        <taxon>Vanilloideae</taxon>
        <taxon>Vanilleae</taxon>
        <taxon>Vanilla</taxon>
    </lineage>
</organism>
<sequence>MRATESNNISVKGVMRFYRNKKRHALPRQAKQKFALDSCRYLQQECFYVTYLPVRPDTGLASIMAFNNEIQPLEEEGSVWSRR</sequence>
<dbReference type="OrthoDB" id="10250117at2759"/>
<dbReference type="Proteomes" id="UP000639772">
    <property type="component" value="Chromosome 9"/>
</dbReference>
<protein>
    <submittedName>
        <fullName evidence="1">Uncharacterized protein</fullName>
    </submittedName>
</protein>
<dbReference type="EMBL" id="JADCNM010000009">
    <property type="protein sequence ID" value="KAG0468862.1"/>
    <property type="molecule type" value="Genomic_DNA"/>
</dbReference>
<evidence type="ECO:0000313" key="1">
    <source>
        <dbReference type="EMBL" id="KAG0468862.1"/>
    </source>
</evidence>
<dbReference type="Gene3D" id="3.40.640.10">
    <property type="entry name" value="Type I PLP-dependent aspartate aminotransferase-like (Major domain)"/>
    <property type="match status" value="1"/>
</dbReference>
<dbReference type="InterPro" id="IPR015421">
    <property type="entry name" value="PyrdxlP-dep_Trfase_major"/>
</dbReference>
<name>A0A835UP56_VANPL</name>